<proteinExistence type="predicted"/>
<reference evidence="1 2" key="1">
    <citation type="submission" date="2019-02" db="EMBL/GenBank/DDBJ databases">
        <title>Deep-cultivation of Planctomycetes and their phenomic and genomic characterization uncovers novel biology.</title>
        <authorList>
            <person name="Wiegand S."/>
            <person name="Jogler M."/>
            <person name="Boedeker C."/>
            <person name="Pinto D."/>
            <person name="Vollmers J."/>
            <person name="Rivas-Marin E."/>
            <person name="Kohn T."/>
            <person name="Peeters S.H."/>
            <person name="Heuer A."/>
            <person name="Rast P."/>
            <person name="Oberbeckmann S."/>
            <person name="Bunk B."/>
            <person name="Jeske O."/>
            <person name="Meyerdierks A."/>
            <person name="Storesund J.E."/>
            <person name="Kallscheuer N."/>
            <person name="Luecker S."/>
            <person name="Lage O.M."/>
            <person name="Pohl T."/>
            <person name="Merkel B.J."/>
            <person name="Hornburger P."/>
            <person name="Mueller R.-W."/>
            <person name="Bruemmer F."/>
            <person name="Labrenz M."/>
            <person name="Spormann A.M."/>
            <person name="Op Den Camp H."/>
            <person name="Overmann J."/>
            <person name="Amann R."/>
            <person name="Jetten M.S.M."/>
            <person name="Mascher T."/>
            <person name="Medema M.H."/>
            <person name="Devos D.P."/>
            <person name="Kaster A.-K."/>
            <person name="Ovreas L."/>
            <person name="Rohde M."/>
            <person name="Galperin M.Y."/>
            <person name="Jogler C."/>
        </authorList>
    </citation>
    <scope>NUCLEOTIDE SEQUENCE [LARGE SCALE GENOMIC DNA]</scope>
    <source>
        <strain evidence="1 2">Pla52n</strain>
    </source>
</reference>
<evidence type="ECO:0000313" key="1">
    <source>
        <dbReference type="EMBL" id="TWT93333.1"/>
    </source>
</evidence>
<evidence type="ECO:0000313" key="2">
    <source>
        <dbReference type="Proteomes" id="UP000320176"/>
    </source>
</evidence>
<organism evidence="1 2">
    <name type="scientific">Stieleria varia</name>
    <dbReference type="NCBI Taxonomy" id="2528005"/>
    <lineage>
        <taxon>Bacteria</taxon>
        <taxon>Pseudomonadati</taxon>
        <taxon>Planctomycetota</taxon>
        <taxon>Planctomycetia</taxon>
        <taxon>Pirellulales</taxon>
        <taxon>Pirellulaceae</taxon>
        <taxon>Stieleria</taxon>
    </lineage>
</organism>
<gene>
    <name evidence="1" type="ORF">Pla52n_59930</name>
</gene>
<dbReference type="Proteomes" id="UP000320176">
    <property type="component" value="Unassembled WGS sequence"/>
</dbReference>
<accession>A0A5C6A4M6</accession>
<name>A0A5C6A4M6_9BACT</name>
<dbReference type="EMBL" id="SJPN01000009">
    <property type="protein sequence ID" value="TWT93333.1"/>
    <property type="molecule type" value="Genomic_DNA"/>
</dbReference>
<protein>
    <recommendedName>
        <fullName evidence="3">GYF domain-containing protein</fullName>
    </recommendedName>
</protein>
<keyword evidence="2" id="KW-1185">Reference proteome</keyword>
<sequence length="76" mass="8652">MTADWFYMGTGWLRKSRRVGPISEADLLHRIDKGQIEPDTLVQSSKTRGKWVKMEKVGPAMKRWLAAHPDAEQAGE</sequence>
<dbReference type="AlphaFoldDB" id="A0A5C6A4M6"/>
<comment type="caution">
    <text evidence="1">The sequence shown here is derived from an EMBL/GenBank/DDBJ whole genome shotgun (WGS) entry which is preliminary data.</text>
</comment>
<evidence type="ECO:0008006" key="3">
    <source>
        <dbReference type="Google" id="ProtNLM"/>
    </source>
</evidence>
<dbReference type="RefSeq" id="WP_197455024.1">
    <property type="nucleotide sequence ID" value="NZ_CP151726.1"/>
</dbReference>